<keyword evidence="1" id="KW-0472">Membrane</keyword>
<dbReference type="Proteomes" id="UP000657372">
    <property type="component" value="Unassembled WGS sequence"/>
</dbReference>
<dbReference type="InterPro" id="IPR021762">
    <property type="entry name" value="DUF3325"/>
</dbReference>
<protein>
    <submittedName>
        <fullName evidence="2">DUF3325 domain-containing protein</fullName>
    </submittedName>
</protein>
<gene>
    <name evidence="2" type="ORF">IXC47_00660</name>
</gene>
<organism evidence="2 3">
    <name type="scientific">Herminiimonas contaminans</name>
    <dbReference type="NCBI Taxonomy" id="1111140"/>
    <lineage>
        <taxon>Bacteria</taxon>
        <taxon>Pseudomonadati</taxon>
        <taxon>Pseudomonadota</taxon>
        <taxon>Betaproteobacteria</taxon>
        <taxon>Burkholderiales</taxon>
        <taxon>Oxalobacteraceae</taxon>
        <taxon>Herminiimonas</taxon>
    </lineage>
</organism>
<feature type="transmembrane region" description="Helical" evidence="1">
    <location>
        <begin position="98"/>
        <end position="116"/>
    </location>
</feature>
<evidence type="ECO:0000256" key="1">
    <source>
        <dbReference type="SAM" id="Phobius"/>
    </source>
</evidence>
<comment type="caution">
    <text evidence="2">The sequence shown here is derived from an EMBL/GenBank/DDBJ whole genome shotgun (WGS) entry which is preliminary data.</text>
</comment>
<name>A0ABS0EMW0_9BURK</name>
<evidence type="ECO:0000313" key="2">
    <source>
        <dbReference type="EMBL" id="MBF8176185.1"/>
    </source>
</evidence>
<keyword evidence="1" id="KW-1133">Transmembrane helix</keyword>
<dbReference type="Pfam" id="PF11804">
    <property type="entry name" value="DUF3325"/>
    <property type="match status" value="1"/>
</dbReference>
<keyword evidence="3" id="KW-1185">Reference proteome</keyword>
<proteinExistence type="predicted"/>
<dbReference type="RefSeq" id="WP_195874406.1">
    <property type="nucleotide sequence ID" value="NZ_JADOEL010000001.1"/>
</dbReference>
<accession>A0ABS0EMW0</accession>
<evidence type="ECO:0000313" key="3">
    <source>
        <dbReference type="Proteomes" id="UP000657372"/>
    </source>
</evidence>
<feature type="transmembrane region" description="Helical" evidence="1">
    <location>
        <begin position="45"/>
        <end position="61"/>
    </location>
</feature>
<feature type="transmembrane region" description="Helical" evidence="1">
    <location>
        <begin position="67"/>
        <end position="91"/>
    </location>
</feature>
<sequence>MSGFGFIAALALAYGGWTALSLGMDRHYADIHGRGKEPQQSERNLYRMLGTLALLATYAISVKLQGWTVGSVLCLGTMTAGALLLVLLLTYAPQRTVFAGKLAIGLAILLGAVWLFN</sequence>
<dbReference type="EMBL" id="JADOEL010000001">
    <property type="protein sequence ID" value="MBF8176185.1"/>
    <property type="molecule type" value="Genomic_DNA"/>
</dbReference>
<keyword evidence="1" id="KW-0812">Transmembrane</keyword>
<feature type="transmembrane region" description="Helical" evidence="1">
    <location>
        <begin position="6"/>
        <end position="24"/>
    </location>
</feature>
<reference evidence="2 3" key="1">
    <citation type="submission" date="2020-11" db="EMBL/GenBank/DDBJ databases">
        <title>WGS of Herminiimonas contaminans strain Marseille-Q4544 isolated from planarians Schmidtea mediterranea.</title>
        <authorList>
            <person name="Kangale L."/>
        </authorList>
    </citation>
    <scope>NUCLEOTIDE SEQUENCE [LARGE SCALE GENOMIC DNA]</scope>
    <source>
        <strain evidence="2 3">Marseille-Q4544</strain>
    </source>
</reference>